<dbReference type="EMBL" id="MU151121">
    <property type="protein sequence ID" value="KAF9449766.1"/>
    <property type="molecule type" value="Genomic_DNA"/>
</dbReference>
<feature type="compositionally biased region" description="Polar residues" evidence="1">
    <location>
        <begin position="108"/>
        <end position="117"/>
    </location>
</feature>
<evidence type="ECO:0000313" key="3">
    <source>
        <dbReference type="Proteomes" id="UP000807342"/>
    </source>
</evidence>
<feature type="region of interest" description="Disordered" evidence="1">
    <location>
        <begin position="89"/>
        <end position="239"/>
    </location>
</feature>
<comment type="caution">
    <text evidence="2">The sequence shown here is derived from an EMBL/GenBank/DDBJ whole genome shotgun (WGS) entry which is preliminary data.</text>
</comment>
<dbReference type="Proteomes" id="UP000807342">
    <property type="component" value="Unassembled WGS sequence"/>
</dbReference>
<keyword evidence="3" id="KW-1185">Reference proteome</keyword>
<name>A0A9P6C2M9_9AGAR</name>
<dbReference type="AlphaFoldDB" id="A0A9P6C2M9"/>
<feature type="compositionally biased region" description="Polar residues" evidence="1">
    <location>
        <begin position="11"/>
        <end position="20"/>
    </location>
</feature>
<feature type="region of interest" description="Disordered" evidence="1">
    <location>
        <begin position="258"/>
        <end position="294"/>
    </location>
</feature>
<organism evidence="2 3">
    <name type="scientific">Macrolepiota fuliginosa MF-IS2</name>
    <dbReference type="NCBI Taxonomy" id="1400762"/>
    <lineage>
        <taxon>Eukaryota</taxon>
        <taxon>Fungi</taxon>
        <taxon>Dikarya</taxon>
        <taxon>Basidiomycota</taxon>
        <taxon>Agaricomycotina</taxon>
        <taxon>Agaricomycetes</taxon>
        <taxon>Agaricomycetidae</taxon>
        <taxon>Agaricales</taxon>
        <taxon>Agaricineae</taxon>
        <taxon>Agaricaceae</taxon>
        <taxon>Macrolepiota</taxon>
    </lineage>
</organism>
<reference evidence="2" key="1">
    <citation type="submission" date="2020-11" db="EMBL/GenBank/DDBJ databases">
        <authorList>
            <consortium name="DOE Joint Genome Institute"/>
            <person name="Ahrendt S."/>
            <person name="Riley R."/>
            <person name="Andreopoulos W."/>
            <person name="Labutti K."/>
            <person name="Pangilinan J."/>
            <person name="Ruiz-Duenas F.J."/>
            <person name="Barrasa J.M."/>
            <person name="Sanchez-Garcia M."/>
            <person name="Camarero S."/>
            <person name="Miyauchi S."/>
            <person name="Serrano A."/>
            <person name="Linde D."/>
            <person name="Babiker R."/>
            <person name="Drula E."/>
            <person name="Ayuso-Fernandez I."/>
            <person name="Pacheco R."/>
            <person name="Padilla G."/>
            <person name="Ferreira P."/>
            <person name="Barriuso J."/>
            <person name="Kellner H."/>
            <person name="Castanera R."/>
            <person name="Alfaro M."/>
            <person name="Ramirez L."/>
            <person name="Pisabarro A.G."/>
            <person name="Kuo A."/>
            <person name="Tritt A."/>
            <person name="Lipzen A."/>
            <person name="He G."/>
            <person name="Yan M."/>
            <person name="Ng V."/>
            <person name="Cullen D."/>
            <person name="Martin F."/>
            <person name="Rosso M.-N."/>
            <person name="Henrissat B."/>
            <person name="Hibbett D."/>
            <person name="Martinez A.T."/>
            <person name="Grigoriev I.V."/>
        </authorList>
    </citation>
    <scope>NUCLEOTIDE SEQUENCE</scope>
    <source>
        <strain evidence="2">MF-IS2</strain>
    </source>
</reference>
<sequence length="437" mass="47969">MSARTPFHFNDQPQSVTANSGPKFIPNSANPLHHGSGQVTADSENTPLGLGANKPLPIGGLLGRGVNRTGSHGPPAPKSLLQIAADLSRPQTTAPSNHHQSGMWPKQPLTSINNGAHQHQDRIMTPVPMRPMHGKPAVLTSPTGSFKTPALPPHIGASSPEQHLSFSGAHISSDLHHQMPSGGGPIRQQPSPDSSDQSGVSDDPMQGDPSLTGSFRTSTPHAHGRGRVSGFDAPEIRPQRVFPQEYDTPEDYHHYYAQHRQQQPIPTRKRSRERYSGHDTIDNDQIQPAKRPRNSHDLQMRTNAGHLGPASIPVPADDGRHLQANATHQCVLGKLLSCDADRLLRNQVEHFGNRVSIWQAASDEEWKDGAEELKQRFNAMLDKTQEYMKRKQDLITTLEGRITAHQELLQDREEALLTARENLVNESQNVLGKKGCN</sequence>
<feature type="region of interest" description="Disordered" evidence="1">
    <location>
        <begin position="1"/>
        <end position="46"/>
    </location>
</feature>
<gene>
    <name evidence="2" type="ORF">P691DRAFT_774465</name>
</gene>
<feature type="compositionally biased region" description="Polar residues" evidence="1">
    <location>
        <begin position="209"/>
        <end position="220"/>
    </location>
</feature>
<feature type="compositionally biased region" description="Low complexity" evidence="1">
    <location>
        <begin position="188"/>
        <end position="204"/>
    </location>
</feature>
<evidence type="ECO:0008006" key="4">
    <source>
        <dbReference type="Google" id="ProtNLM"/>
    </source>
</evidence>
<protein>
    <recommendedName>
        <fullName evidence="4">Extracellular mutant protein 11 C-terminal domain-containing protein</fullName>
    </recommendedName>
</protein>
<evidence type="ECO:0000313" key="2">
    <source>
        <dbReference type="EMBL" id="KAF9449766.1"/>
    </source>
</evidence>
<dbReference type="OrthoDB" id="3261714at2759"/>
<evidence type="ECO:0000256" key="1">
    <source>
        <dbReference type="SAM" id="MobiDB-lite"/>
    </source>
</evidence>
<accession>A0A9P6C2M9</accession>
<feature type="compositionally biased region" description="Polar residues" evidence="1">
    <location>
        <begin position="89"/>
        <end position="100"/>
    </location>
</feature>
<proteinExistence type="predicted"/>
<feature type="compositionally biased region" description="Polar residues" evidence="1">
    <location>
        <begin position="37"/>
        <end position="46"/>
    </location>
</feature>